<keyword evidence="1" id="KW-0812">Transmembrane</keyword>
<dbReference type="KEGG" id="vg:5659577"/>
<keyword evidence="1" id="KW-1133">Transmembrane helix</keyword>
<proteinExistence type="predicted"/>
<organism evidence="2 3">
    <name type="scientific">Paramecium bursaria Chlorella virus NY2A</name>
    <name type="common">PBCV-NY2A</name>
    <dbReference type="NCBI Taxonomy" id="46021"/>
    <lineage>
        <taxon>Viruses</taxon>
        <taxon>Varidnaviria</taxon>
        <taxon>Bamfordvirae</taxon>
        <taxon>Nucleocytoviricota</taxon>
        <taxon>Megaviricetes</taxon>
        <taxon>Algavirales</taxon>
        <taxon>Phycodnaviridae</taxon>
        <taxon>Chlorovirus</taxon>
        <taxon>Chlorovirus americanus</taxon>
    </lineage>
</organism>
<sequence>MQLVPKSPVVLILILVAFFVVGILFGKMFSKSKKSEKFNDAYYGVPSTVSEFAKSPKVLPPVPQNKGVTSCKEWNSPDC</sequence>
<gene>
    <name evidence="2" type="primary">B701L</name>
    <name evidence="2" type="ORF">NY2A_B701L</name>
</gene>
<reference evidence="2 3" key="1">
    <citation type="journal article" date="2007" name="Virology">
        <title>Sequence and annotation of the 369-kb NY-2A and the 345-kb AR158 viruses that infect Chlorella NC64A.</title>
        <authorList>
            <person name="Fitzgerald L.A."/>
            <person name="Graves M.V."/>
            <person name="Li X."/>
            <person name="Feldblyum T."/>
            <person name="Nierman W.C."/>
            <person name="Van Etten J.L."/>
        </authorList>
    </citation>
    <scope>NUCLEOTIDE SEQUENCE [LARGE SCALE GENOMIC DNA]</scope>
    <source>
        <strain evidence="2 3">NY-2A</strain>
    </source>
</reference>
<dbReference type="Proteomes" id="UP000202419">
    <property type="component" value="Segment"/>
</dbReference>
<feature type="transmembrane region" description="Helical" evidence="1">
    <location>
        <begin position="6"/>
        <end position="25"/>
    </location>
</feature>
<evidence type="ECO:0000313" key="3">
    <source>
        <dbReference type="Proteomes" id="UP000202419"/>
    </source>
</evidence>
<keyword evidence="3" id="KW-1185">Reference proteome</keyword>
<accession>A7IXM6</accession>
<organismHost>
    <name type="scientific">Chlorella</name>
    <dbReference type="NCBI Taxonomy" id="3071"/>
</organismHost>
<evidence type="ECO:0000256" key="1">
    <source>
        <dbReference type="SAM" id="Phobius"/>
    </source>
</evidence>
<dbReference type="GeneID" id="5659577"/>
<evidence type="ECO:0000313" key="2">
    <source>
        <dbReference type="EMBL" id="ABT15100.1"/>
    </source>
</evidence>
<name>A7IXM6_PBCVN</name>
<dbReference type="RefSeq" id="YP_001497897.1">
    <property type="nucleotide sequence ID" value="NC_009898.1"/>
</dbReference>
<dbReference type="EMBL" id="DQ491002">
    <property type="protein sequence ID" value="ABT15100.1"/>
    <property type="molecule type" value="Genomic_DNA"/>
</dbReference>
<keyword evidence="1" id="KW-0472">Membrane</keyword>
<dbReference type="OrthoDB" id="27107at10239"/>
<protein>
    <submittedName>
        <fullName evidence="2">Uncharacterized protein B701L</fullName>
    </submittedName>
</protein>